<feature type="non-terminal residue" evidence="2">
    <location>
        <position position="52"/>
    </location>
</feature>
<name>A0A0C9XDZ6_9AGAR</name>
<evidence type="ECO:0000313" key="2">
    <source>
        <dbReference type="EMBL" id="KIK03106.1"/>
    </source>
</evidence>
<accession>A0A0C9XDZ6</accession>
<keyword evidence="3" id="KW-1185">Reference proteome</keyword>
<reference evidence="2 3" key="1">
    <citation type="submission" date="2014-04" db="EMBL/GenBank/DDBJ databases">
        <authorList>
            <consortium name="DOE Joint Genome Institute"/>
            <person name="Kuo A."/>
            <person name="Kohler A."/>
            <person name="Nagy L.G."/>
            <person name="Floudas D."/>
            <person name="Copeland A."/>
            <person name="Barry K.W."/>
            <person name="Cichocki N."/>
            <person name="Veneault-Fourrey C."/>
            <person name="LaButti K."/>
            <person name="Lindquist E.A."/>
            <person name="Lipzen A."/>
            <person name="Lundell T."/>
            <person name="Morin E."/>
            <person name="Murat C."/>
            <person name="Sun H."/>
            <person name="Tunlid A."/>
            <person name="Henrissat B."/>
            <person name="Grigoriev I.V."/>
            <person name="Hibbett D.S."/>
            <person name="Martin F."/>
            <person name="Nordberg H.P."/>
            <person name="Cantor M.N."/>
            <person name="Hua S.X."/>
        </authorList>
    </citation>
    <scope>NUCLEOTIDE SEQUENCE [LARGE SCALE GENOMIC DNA]</scope>
    <source>
        <strain evidence="2 3">LaAM-08-1</strain>
    </source>
</reference>
<dbReference type="Proteomes" id="UP000054477">
    <property type="component" value="Unassembled WGS sequence"/>
</dbReference>
<gene>
    <name evidence="2" type="ORF">K443DRAFT_677086</name>
</gene>
<organism evidence="2 3">
    <name type="scientific">Laccaria amethystina LaAM-08-1</name>
    <dbReference type="NCBI Taxonomy" id="1095629"/>
    <lineage>
        <taxon>Eukaryota</taxon>
        <taxon>Fungi</taxon>
        <taxon>Dikarya</taxon>
        <taxon>Basidiomycota</taxon>
        <taxon>Agaricomycotina</taxon>
        <taxon>Agaricomycetes</taxon>
        <taxon>Agaricomycetidae</taxon>
        <taxon>Agaricales</taxon>
        <taxon>Agaricineae</taxon>
        <taxon>Hydnangiaceae</taxon>
        <taxon>Laccaria</taxon>
    </lineage>
</organism>
<dbReference type="HOGENOM" id="CLU_3087594_0_0_1"/>
<dbReference type="AlphaFoldDB" id="A0A0C9XDZ6"/>
<protein>
    <submittedName>
        <fullName evidence="2">Uncharacterized protein</fullName>
    </submittedName>
</protein>
<evidence type="ECO:0000313" key="3">
    <source>
        <dbReference type="Proteomes" id="UP000054477"/>
    </source>
</evidence>
<evidence type="ECO:0000256" key="1">
    <source>
        <dbReference type="SAM" id="MobiDB-lite"/>
    </source>
</evidence>
<proteinExistence type="predicted"/>
<reference evidence="3" key="2">
    <citation type="submission" date="2015-01" db="EMBL/GenBank/DDBJ databases">
        <title>Evolutionary Origins and Diversification of the Mycorrhizal Mutualists.</title>
        <authorList>
            <consortium name="DOE Joint Genome Institute"/>
            <consortium name="Mycorrhizal Genomics Consortium"/>
            <person name="Kohler A."/>
            <person name="Kuo A."/>
            <person name="Nagy L.G."/>
            <person name="Floudas D."/>
            <person name="Copeland A."/>
            <person name="Barry K.W."/>
            <person name="Cichocki N."/>
            <person name="Veneault-Fourrey C."/>
            <person name="LaButti K."/>
            <person name="Lindquist E.A."/>
            <person name="Lipzen A."/>
            <person name="Lundell T."/>
            <person name="Morin E."/>
            <person name="Murat C."/>
            <person name="Riley R."/>
            <person name="Ohm R."/>
            <person name="Sun H."/>
            <person name="Tunlid A."/>
            <person name="Henrissat B."/>
            <person name="Grigoriev I.V."/>
            <person name="Hibbett D.S."/>
            <person name="Martin F."/>
        </authorList>
    </citation>
    <scope>NUCLEOTIDE SEQUENCE [LARGE SCALE GENOMIC DNA]</scope>
    <source>
        <strain evidence="3">LaAM-08-1</strain>
    </source>
</reference>
<dbReference type="EMBL" id="KN838584">
    <property type="protein sequence ID" value="KIK03106.1"/>
    <property type="molecule type" value="Genomic_DNA"/>
</dbReference>
<feature type="region of interest" description="Disordered" evidence="1">
    <location>
        <begin position="1"/>
        <end position="52"/>
    </location>
</feature>
<sequence>VSTAGRLASSLPRAPMFHRSLSRSQSRGGPQPGHIPEARELSARGVQHAIRT</sequence>